<gene>
    <name evidence="6" type="ORF">C6569_20695</name>
</gene>
<dbReference type="InterPro" id="IPR013766">
    <property type="entry name" value="Thioredoxin_domain"/>
</dbReference>
<evidence type="ECO:0000256" key="2">
    <source>
        <dbReference type="ARBA" id="ARBA00022748"/>
    </source>
</evidence>
<evidence type="ECO:0000256" key="3">
    <source>
        <dbReference type="ARBA" id="ARBA00023157"/>
    </source>
</evidence>
<keyword evidence="3" id="KW-1015">Disulfide bond</keyword>
<organism evidence="6 7">
    <name type="scientific">Phreatobacter cathodiphilus</name>
    <dbReference type="NCBI Taxonomy" id="1868589"/>
    <lineage>
        <taxon>Bacteria</taxon>
        <taxon>Pseudomonadati</taxon>
        <taxon>Pseudomonadota</taxon>
        <taxon>Alphaproteobacteria</taxon>
        <taxon>Hyphomicrobiales</taxon>
        <taxon>Phreatobacteraceae</taxon>
        <taxon>Phreatobacter</taxon>
    </lineage>
</organism>
<evidence type="ECO:0000256" key="4">
    <source>
        <dbReference type="ARBA" id="ARBA00023284"/>
    </source>
</evidence>
<comment type="subcellular location">
    <subcellularLocation>
        <location evidence="1">Cell envelope</location>
    </subcellularLocation>
</comment>
<dbReference type="GO" id="GO:0015036">
    <property type="term" value="F:disulfide oxidoreductase activity"/>
    <property type="evidence" value="ECO:0007669"/>
    <property type="project" value="UniProtKB-ARBA"/>
</dbReference>
<protein>
    <recommendedName>
        <fullName evidence="5">Thioredoxin domain-containing protein</fullName>
    </recommendedName>
</protein>
<dbReference type="InterPro" id="IPR050455">
    <property type="entry name" value="Tpx_Peroxidase_subfamily"/>
</dbReference>
<dbReference type="RefSeq" id="WP_106750635.1">
    <property type="nucleotide sequence ID" value="NZ_CP027668.1"/>
</dbReference>
<dbReference type="GO" id="GO:0030313">
    <property type="term" value="C:cell envelope"/>
    <property type="evidence" value="ECO:0007669"/>
    <property type="project" value="UniProtKB-SubCell"/>
</dbReference>
<dbReference type="SUPFAM" id="SSF52833">
    <property type="entry name" value="Thioredoxin-like"/>
    <property type="match status" value="1"/>
</dbReference>
<dbReference type="Pfam" id="PF08534">
    <property type="entry name" value="Redoxin"/>
    <property type="match status" value="1"/>
</dbReference>
<dbReference type="NCBIfam" id="NF047696">
    <property type="entry name" value="ThlDiSintTplARhiz"/>
    <property type="match status" value="1"/>
</dbReference>
<accession>A0A2S0NGH6</accession>
<dbReference type="InterPro" id="IPR017937">
    <property type="entry name" value="Thioredoxin_CS"/>
</dbReference>
<sequence>MTILAAGLIGLCAGAVAFYWTGGPARNASAQACAAARTVAGSLMPLARGELAAFKVTEAPMIAPNLAFKAPDGRELRLADFRGRTVLLNLWATWCAPCRHEMPALDRLQQTLGGGTFEVVAVNIDTRNPERAATWLTENGIRHMANYSDHSARIFQDLKAAGRAFGMPTTLLIDANGCELGFLAGPAEWASEDALRLIRTALGT</sequence>
<dbReference type="Proteomes" id="UP000237889">
    <property type="component" value="Chromosome"/>
</dbReference>
<evidence type="ECO:0000313" key="7">
    <source>
        <dbReference type="Proteomes" id="UP000237889"/>
    </source>
</evidence>
<evidence type="ECO:0000259" key="5">
    <source>
        <dbReference type="PROSITE" id="PS51352"/>
    </source>
</evidence>
<dbReference type="CDD" id="cd02966">
    <property type="entry name" value="TlpA_like_family"/>
    <property type="match status" value="1"/>
</dbReference>
<dbReference type="KEGG" id="phr:C6569_20695"/>
<keyword evidence="2" id="KW-0201">Cytochrome c-type biogenesis</keyword>
<reference evidence="6 7" key="1">
    <citation type="submission" date="2018-03" db="EMBL/GenBank/DDBJ databases">
        <title>Genome sequencing of Phreatobacter sp.</title>
        <authorList>
            <person name="Kim S.-J."/>
            <person name="Heo J."/>
            <person name="Kwon S.-W."/>
        </authorList>
    </citation>
    <scope>NUCLEOTIDE SEQUENCE [LARGE SCALE GENOMIC DNA]</scope>
    <source>
        <strain evidence="6 7">S-12</strain>
    </source>
</reference>
<keyword evidence="7" id="KW-1185">Reference proteome</keyword>
<feature type="domain" description="Thioredoxin" evidence="5">
    <location>
        <begin position="57"/>
        <end position="203"/>
    </location>
</feature>
<evidence type="ECO:0000256" key="1">
    <source>
        <dbReference type="ARBA" id="ARBA00004196"/>
    </source>
</evidence>
<proteinExistence type="predicted"/>
<dbReference type="PANTHER" id="PTHR43110">
    <property type="entry name" value="THIOL PEROXIDASE"/>
    <property type="match status" value="1"/>
</dbReference>
<dbReference type="OrthoDB" id="9799347at2"/>
<dbReference type="Gene3D" id="3.40.30.10">
    <property type="entry name" value="Glutaredoxin"/>
    <property type="match status" value="1"/>
</dbReference>
<dbReference type="AlphaFoldDB" id="A0A2S0NGH6"/>
<dbReference type="EMBL" id="CP027668">
    <property type="protein sequence ID" value="AVO47265.1"/>
    <property type="molecule type" value="Genomic_DNA"/>
</dbReference>
<dbReference type="GO" id="GO:0017004">
    <property type="term" value="P:cytochrome complex assembly"/>
    <property type="evidence" value="ECO:0007669"/>
    <property type="project" value="UniProtKB-KW"/>
</dbReference>
<dbReference type="InterPro" id="IPR036249">
    <property type="entry name" value="Thioredoxin-like_sf"/>
</dbReference>
<dbReference type="InterPro" id="IPR013740">
    <property type="entry name" value="Redoxin"/>
</dbReference>
<dbReference type="PROSITE" id="PS51352">
    <property type="entry name" value="THIOREDOXIN_2"/>
    <property type="match status" value="1"/>
</dbReference>
<dbReference type="PROSITE" id="PS00194">
    <property type="entry name" value="THIOREDOXIN_1"/>
    <property type="match status" value="1"/>
</dbReference>
<name>A0A2S0NGH6_9HYPH</name>
<dbReference type="PANTHER" id="PTHR43110:SF1">
    <property type="entry name" value="THIOL PEROXIDASE"/>
    <property type="match status" value="1"/>
</dbReference>
<evidence type="ECO:0000313" key="6">
    <source>
        <dbReference type="EMBL" id="AVO47265.1"/>
    </source>
</evidence>
<keyword evidence="4" id="KW-0676">Redox-active center</keyword>